<comment type="similarity">
    <text evidence="1">Belongs to the ROK (NagC/XylR) family.</text>
</comment>
<dbReference type="AlphaFoldDB" id="A0A7C4Q2U8"/>
<comment type="caution">
    <text evidence="2">The sequence shown here is derived from an EMBL/GenBank/DDBJ whole genome shotgun (WGS) entry which is preliminary data.</text>
</comment>
<sequence length="312" mass="33063">MDNFIVADIGGTQIRVALFARGNINPLQVRKIRTRDKDQSPLERLIKLIKEIGADTHHVRAICVAVPGFIDAENGVIIDANNIPGWVNYPIRQLLAEHFSVPILIGNDANLAALGEWRYGAGQGHHHILYLTISTGIGGGVIINDQLLVGSRGLAAEFGHVTIIPEGPSCSCGQRGHLEAVASGTAIARWVQEKIGLGFPSSLQGKTTISAKDVADAAREGDELALRAMNRAGTYIGYAIADFLHLFNPSIVILGGGVSTAGPILIDPLRTAILERIMDRAYLNDLTITTAHLGDNAGLVGALALAESGVDP</sequence>
<accession>A0A7C4Q2U8</accession>
<name>A0A7C4Q2U8_9CHLR</name>
<dbReference type="Pfam" id="PF00480">
    <property type="entry name" value="ROK"/>
    <property type="match status" value="1"/>
</dbReference>
<proteinExistence type="inferred from homology"/>
<protein>
    <submittedName>
        <fullName evidence="2">ROK family protein</fullName>
    </submittedName>
</protein>
<dbReference type="PANTHER" id="PTHR18964">
    <property type="entry name" value="ROK (REPRESSOR, ORF, KINASE) FAMILY"/>
    <property type="match status" value="1"/>
</dbReference>
<dbReference type="EMBL" id="DSXR01000052">
    <property type="protein sequence ID" value="HGS86950.1"/>
    <property type="molecule type" value="Genomic_DNA"/>
</dbReference>
<dbReference type="CDD" id="cd24068">
    <property type="entry name" value="ASKHA_NBD_ROK_FnNanK-like"/>
    <property type="match status" value="1"/>
</dbReference>
<dbReference type="SUPFAM" id="SSF53067">
    <property type="entry name" value="Actin-like ATPase domain"/>
    <property type="match status" value="1"/>
</dbReference>
<organism evidence="2">
    <name type="scientific">Bellilinea caldifistulae</name>
    <dbReference type="NCBI Taxonomy" id="360411"/>
    <lineage>
        <taxon>Bacteria</taxon>
        <taxon>Bacillati</taxon>
        <taxon>Chloroflexota</taxon>
        <taxon>Anaerolineae</taxon>
        <taxon>Anaerolineales</taxon>
        <taxon>Anaerolineaceae</taxon>
        <taxon>Bellilinea</taxon>
    </lineage>
</organism>
<gene>
    <name evidence="2" type="ORF">ENT17_04960</name>
</gene>
<dbReference type="InterPro" id="IPR000600">
    <property type="entry name" value="ROK"/>
</dbReference>
<evidence type="ECO:0000313" key="2">
    <source>
        <dbReference type="EMBL" id="HGS86950.1"/>
    </source>
</evidence>
<dbReference type="PROSITE" id="PS01125">
    <property type="entry name" value="ROK"/>
    <property type="match status" value="1"/>
</dbReference>
<dbReference type="PANTHER" id="PTHR18964:SF149">
    <property type="entry name" value="BIFUNCTIONAL UDP-N-ACETYLGLUCOSAMINE 2-EPIMERASE_N-ACETYLMANNOSAMINE KINASE"/>
    <property type="match status" value="1"/>
</dbReference>
<evidence type="ECO:0000256" key="1">
    <source>
        <dbReference type="ARBA" id="ARBA00006479"/>
    </source>
</evidence>
<reference evidence="2" key="1">
    <citation type="journal article" date="2020" name="mSystems">
        <title>Genome- and Community-Level Interaction Insights into Carbon Utilization and Element Cycling Functions of Hydrothermarchaeota in Hydrothermal Sediment.</title>
        <authorList>
            <person name="Zhou Z."/>
            <person name="Liu Y."/>
            <person name="Xu W."/>
            <person name="Pan J."/>
            <person name="Luo Z.H."/>
            <person name="Li M."/>
        </authorList>
    </citation>
    <scope>NUCLEOTIDE SEQUENCE [LARGE SCALE GENOMIC DNA]</scope>
    <source>
        <strain evidence="2">SpSt-556</strain>
    </source>
</reference>
<dbReference type="InterPro" id="IPR049874">
    <property type="entry name" value="ROK_cs"/>
</dbReference>
<dbReference type="Gene3D" id="3.30.420.40">
    <property type="match status" value="2"/>
</dbReference>
<dbReference type="InterPro" id="IPR043129">
    <property type="entry name" value="ATPase_NBD"/>
</dbReference>